<reference evidence="2" key="1">
    <citation type="submission" date="2018-07" db="EMBL/GenBank/DDBJ databases">
        <title>Functional screening for triclosan resistance in a wastewater metagenome and isolates of Escherichia coli and Enterococcus spp. from a large Canadian healthcare region.</title>
        <authorList>
            <person name="Cameron A."/>
            <person name="Barbieri R."/>
            <person name="Read R.R."/>
            <person name="Church D.L."/>
            <person name="Adator E.H."/>
            <person name="McAllister T.A."/>
        </authorList>
    </citation>
    <scope>NUCLEOTIDE SEQUENCE</scope>
</reference>
<protein>
    <submittedName>
        <fullName evidence="2">Uncharacterized protein</fullName>
    </submittedName>
</protein>
<organism evidence="2">
    <name type="scientific">uncultured organism</name>
    <dbReference type="NCBI Taxonomy" id="155900"/>
    <lineage>
        <taxon>unclassified sequences</taxon>
        <taxon>environmental samples</taxon>
    </lineage>
</organism>
<gene>
    <name evidence="2" type="ORF">TRI8_00021</name>
</gene>
<sequence length="41" mass="4451">MNITHDDSNWGLATVWIVGIAIGGSIEIAIQLLSQSLTLWL</sequence>
<dbReference type="AlphaFoldDB" id="A0A385FVG9"/>
<accession>A0A385FVG9</accession>
<keyword evidence="1" id="KW-0812">Transmembrane</keyword>
<evidence type="ECO:0000313" key="2">
    <source>
        <dbReference type="EMBL" id="AXV45644.1"/>
    </source>
</evidence>
<proteinExistence type="predicted"/>
<evidence type="ECO:0000256" key="1">
    <source>
        <dbReference type="SAM" id="Phobius"/>
    </source>
</evidence>
<keyword evidence="1" id="KW-1133">Transmembrane helix</keyword>
<name>A0A385FVG9_9ZZZZ</name>
<dbReference type="EMBL" id="MH687389">
    <property type="protein sequence ID" value="AXV45644.1"/>
    <property type="molecule type" value="Genomic_DNA"/>
</dbReference>
<feature type="transmembrane region" description="Helical" evidence="1">
    <location>
        <begin position="12"/>
        <end position="33"/>
    </location>
</feature>
<keyword evidence="1" id="KW-0472">Membrane</keyword>